<dbReference type="SUPFAM" id="SSF55545">
    <property type="entry name" value="beta-N-acetylhexosaminidase-like domain"/>
    <property type="match status" value="1"/>
</dbReference>
<keyword evidence="1 3" id="KW-0378">Hydrolase</keyword>
<reference evidence="7" key="1">
    <citation type="journal article" date="2019" name="Int. J. Syst. Evol. Microbiol.">
        <title>The Global Catalogue of Microorganisms (GCM) 10K type strain sequencing project: providing services to taxonomists for standard genome sequencing and annotation.</title>
        <authorList>
            <consortium name="The Broad Institute Genomics Platform"/>
            <consortium name="The Broad Institute Genome Sequencing Center for Infectious Disease"/>
            <person name="Wu L."/>
            <person name="Ma J."/>
        </authorList>
    </citation>
    <scope>NUCLEOTIDE SEQUENCE [LARGE SCALE GENOMIC DNA]</scope>
    <source>
        <strain evidence="7">CCUG 57942</strain>
    </source>
</reference>
<keyword evidence="2 3" id="KW-0326">Glycosidase</keyword>
<organism evidence="6 7">
    <name type="scientific">Rubritalea tangerina</name>
    <dbReference type="NCBI Taxonomy" id="430798"/>
    <lineage>
        <taxon>Bacteria</taxon>
        <taxon>Pseudomonadati</taxon>
        <taxon>Verrucomicrobiota</taxon>
        <taxon>Verrucomicrobiia</taxon>
        <taxon>Verrucomicrobiales</taxon>
        <taxon>Rubritaleaceae</taxon>
        <taxon>Rubritalea</taxon>
    </lineage>
</organism>
<protein>
    <submittedName>
        <fullName evidence="6">Beta-N-acetylglucosaminidase domain-containing protein</fullName>
    </submittedName>
</protein>
<evidence type="ECO:0000313" key="6">
    <source>
        <dbReference type="EMBL" id="MFD2158837.1"/>
    </source>
</evidence>
<accession>A0ABW4ZAD9</accession>
<dbReference type="Gene3D" id="3.20.20.80">
    <property type="entry name" value="Glycosidases"/>
    <property type="match status" value="1"/>
</dbReference>
<feature type="chain" id="PRO_5045261644" evidence="4">
    <location>
        <begin position="24"/>
        <end position="1176"/>
    </location>
</feature>
<evidence type="ECO:0000313" key="7">
    <source>
        <dbReference type="Proteomes" id="UP001597389"/>
    </source>
</evidence>
<proteinExistence type="inferred from homology"/>
<dbReference type="PANTHER" id="PTHR13170:SF16">
    <property type="entry name" value="PROTEIN O-GLCNACASE"/>
    <property type="match status" value="1"/>
</dbReference>
<dbReference type="SUPFAM" id="SSF51445">
    <property type="entry name" value="(Trans)glycosidases"/>
    <property type="match status" value="1"/>
</dbReference>
<dbReference type="SUPFAM" id="SSF49785">
    <property type="entry name" value="Galactose-binding domain-like"/>
    <property type="match status" value="2"/>
</dbReference>
<keyword evidence="4" id="KW-0732">Signal</keyword>
<dbReference type="Gene3D" id="2.60.120.260">
    <property type="entry name" value="Galactose-binding domain-like"/>
    <property type="match status" value="2"/>
</dbReference>
<feature type="active site" description="Proton donor" evidence="3">
    <location>
        <position position="293"/>
    </location>
</feature>
<comment type="similarity">
    <text evidence="3">Belongs to the glycosyl hydrolase 84 family.</text>
</comment>
<dbReference type="InterPro" id="IPR011496">
    <property type="entry name" value="O-GlcNAcase_cat"/>
</dbReference>
<evidence type="ECO:0000256" key="2">
    <source>
        <dbReference type="ARBA" id="ARBA00023295"/>
    </source>
</evidence>
<name>A0ABW4ZAD9_9BACT</name>
<sequence>MNKRIQHTALTALSLLAPLSVSYAESPFEIYPTPQKIAYQNSNFTITPEVNVILEKGVDSYTKLRLNKVLKNHGLTPSFSNKLVSGKTNILLGINASGEAVDQYFNKHVAHKEKFFEKNDSHIVSVKDNIIAVLGDDTDSTFYGLTTLKHVFNQLTDKQIQEFRVDDFSDVKHRGFIEGYYGNPWSNQDRAELMKFGGDYKLNTYFFAPKDDIYHNKKWRELYPPRELAEIKKLAKAGNESKCKYVYALHTFMHQPVRFDTEANYQNDLKIIKAKFVQLLENDVRAFSILADDAGVPPQGPETYVKLLEDLTEWLIEQQKTYPDLVTDIPFCPNDYMGNGSSQQLRVTNQAPDSTSIIMTGGRIWGEVSEHFTSNFIKNVASPGHAGRPSYLWINWPCSDNSKQHLIMGGNDTFLHPKVTPSNIQGIILNPMQQAEANKSALFAIADYSWNIWSDKDQADQNWHDSFKYMNHGSAEETMASTALREISKHMINQNMDGRVRALQESIELAPKLNTFKDKLKSGTFQKADTASLIKEFEALQKAAAYYKANPGNERTRDQIIYWLDCWQDTTTAAISYLHSLNAILDKDSNATWNHYSSAHAAFEKSKDHPFWYLNHYQYAEVGVQHIVPFIKTLGAHTGNVVSRIVDPSKVVRNYITNREAAPSGKIDAILDYNPSTGVVYKNPTRITKGEYIGLLYNHPQKITSITFDLATKANPKDTFSKAIVEFTKDGKTWKPLSSKVYEFPNKVEISDLTLVARGVRMIATEVKENTWLGVNEVSLTLYNPDANGYTNTNYTLETELSLDRASLHPIKGIKLQPKQFIGIKLDRIKDPTSIDKEISNKQLSLQVSANEVEWLPAKTDKLPDARYIRLVNTTSRPQSVDIQKFEVHSNEIQPLALVKSHAPIRDGSSLQQMFDGNFNSTAIFNGSFSEGNSIVFDLGQAIHIDNLKYVVLDTETDHIRDAKFQLSLDGETWVDAFETSRVSDDANAKPQDNGYTHGSLSKGVIPISHAYLEGKKLNSKARFVRILATKSYHPRWVRISEILINNGQYVRPVNDPTFASKPIEIKGHGPEMMVDGDLNTSYRPNTQNGKIKTGGVIYKLSENTAVKQINVVQHHNPKCHATIQVRTGSGWVKLGPLSESLNKFDTSSHQHIFEVKILWNGEAPSIYEAAFIPKN</sequence>
<comment type="caution">
    <text evidence="6">The sequence shown here is derived from an EMBL/GenBank/DDBJ whole genome shotgun (WGS) entry which is preliminary data.</text>
</comment>
<dbReference type="RefSeq" id="WP_377177909.1">
    <property type="nucleotide sequence ID" value="NZ_JBHUJB010000034.1"/>
</dbReference>
<dbReference type="SUPFAM" id="SSF140657">
    <property type="entry name" value="Hyaluronidase post-catalytic domain-like"/>
    <property type="match status" value="1"/>
</dbReference>
<dbReference type="Pfam" id="PF07555">
    <property type="entry name" value="NAGidase"/>
    <property type="match status" value="1"/>
</dbReference>
<dbReference type="InterPro" id="IPR051822">
    <property type="entry name" value="Glycosyl_Hydrolase_84"/>
</dbReference>
<evidence type="ECO:0000256" key="3">
    <source>
        <dbReference type="PROSITE-ProRule" id="PRU01353"/>
    </source>
</evidence>
<keyword evidence="7" id="KW-1185">Reference proteome</keyword>
<feature type="signal peptide" evidence="4">
    <location>
        <begin position="1"/>
        <end position="23"/>
    </location>
</feature>
<dbReference type="InterPro" id="IPR029018">
    <property type="entry name" value="Hex-like_dom2"/>
</dbReference>
<evidence type="ECO:0000256" key="4">
    <source>
        <dbReference type="SAM" id="SignalP"/>
    </source>
</evidence>
<dbReference type="EMBL" id="JBHUJB010000034">
    <property type="protein sequence ID" value="MFD2158837.1"/>
    <property type="molecule type" value="Genomic_DNA"/>
</dbReference>
<dbReference type="PANTHER" id="PTHR13170">
    <property type="entry name" value="O-GLCNACASE"/>
    <property type="match status" value="1"/>
</dbReference>
<evidence type="ECO:0000259" key="5">
    <source>
        <dbReference type="PROSITE" id="PS52009"/>
    </source>
</evidence>
<feature type="domain" description="GH84" evidence="5">
    <location>
        <begin position="172"/>
        <end position="453"/>
    </location>
</feature>
<dbReference type="Proteomes" id="UP001597389">
    <property type="component" value="Unassembled WGS sequence"/>
</dbReference>
<dbReference type="InterPro" id="IPR008979">
    <property type="entry name" value="Galactose-bd-like_sf"/>
</dbReference>
<dbReference type="Pfam" id="PF02838">
    <property type="entry name" value="Glyco_hydro_20b"/>
    <property type="match status" value="1"/>
</dbReference>
<dbReference type="InterPro" id="IPR015882">
    <property type="entry name" value="HEX_bac_N"/>
</dbReference>
<evidence type="ECO:0000256" key="1">
    <source>
        <dbReference type="ARBA" id="ARBA00022801"/>
    </source>
</evidence>
<dbReference type="PROSITE" id="PS52009">
    <property type="entry name" value="GH84"/>
    <property type="match status" value="1"/>
</dbReference>
<gene>
    <name evidence="6" type="ORF">ACFSW8_08015</name>
</gene>
<dbReference type="Gene3D" id="3.30.379.10">
    <property type="entry name" value="Chitobiase/beta-hexosaminidase domain 2-like"/>
    <property type="match status" value="1"/>
</dbReference>
<dbReference type="Gene3D" id="1.20.58.460">
    <property type="entry name" value="Hyaluronidase post-catalytic domain-like"/>
    <property type="match status" value="1"/>
</dbReference>
<dbReference type="InterPro" id="IPR017853">
    <property type="entry name" value="GH"/>
</dbReference>